<dbReference type="PANTHER" id="PTHR43151:SF1">
    <property type="entry name" value="SSR2333 PROTEIN"/>
    <property type="match status" value="1"/>
</dbReference>
<keyword evidence="1" id="KW-0408">Iron</keyword>
<evidence type="ECO:0000259" key="2">
    <source>
        <dbReference type="SMART" id="SM00899"/>
    </source>
</evidence>
<dbReference type="Pfam" id="PF04023">
    <property type="entry name" value="FeoA"/>
    <property type="match status" value="1"/>
</dbReference>
<dbReference type="InterPro" id="IPR038157">
    <property type="entry name" value="FeoA_core_dom"/>
</dbReference>
<gene>
    <name evidence="3" type="ORF">ENG67_05645</name>
</gene>
<name>A0A7C0X991_UNCW3</name>
<organism evidence="3">
    <name type="scientific">candidate division WOR-3 bacterium</name>
    <dbReference type="NCBI Taxonomy" id="2052148"/>
    <lineage>
        <taxon>Bacteria</taxon>
        <taxon>Bacteria division WOR-3</taxon>
    </lineage>
</organism>
<protein>
    <submittedName>
        <fullName evidence="3">Ferrous iron transport protein A</fullName>
    </submittedName>
</protein>
<evidence type="ECO:0000256" key="1">
    <source>
        <dbReference type="ARBA" id="ARBA00023004"/>
    </source>
</evidence>
<accession>A0A7C0X991</accession>
<comment type="caution">
    <text evidence="3">The sequence shown here is derived from an EMBL/GenBank/DDBJ whole genome shotgun (WGS) entry which is preliminary data.</text>
</comment>
<reference evidence="3" key="1">
    <citation type="journal article" date="2020" name="mSystems">
        <title>Genome- and Community-Level Interaction Insights into Carbon Utilization and Element Cycling Functions of Hydrothermarchaeota in Hydrothermal Sediment.</title>
        <authorList>
            <person name="Zhou Z."/>
            <person name="Liu Y."/>
            <person name="Xu W."/>
            <person name="Pan J."/>
            <person name="Luo Z.H."/>
            <person name="Li M."/>
        </authorList>
    </citation>
    <scope>NUCLEOTIDE SEQUENCE [LARGE SCALE GENOMIC DNA]</scope>
    <source>
        <strain evidence="3">HyVt-237</strain>
    </source>
</reference>
<dbReference type="InterPro" id="IPR008988">
    <property type="entry name" value="Transcriptional_repressor_C"/>
</dbReference>
<dbReference type="Proteomes" id="UP000885931">
    <property type="component" value="Unassembled WGS sequence"/>
</dbReference>
<proteinExistence type="predicted"/>
<sequence length="78" mass="8288">MLSLISVPPGITVKIIQMAGGRGVQMRLFQLGLHPGDTIRVLSVGPFGGPLYIENLTTGVRAAIGRGVARRILVQPVR</sequence>
<feature type="domain" description="Ferrous iron transporter FeoA-like" evidence="2">
    <location>
        <begin position="2"/>
        <end position="76"/>
    </location>
</feature>
<dbReference type="PANTHER" id="PTHR43151">
    <property type="entry name" value="FEOA FAMILY PROTEIN"/>
    <property type="match status" value="1"/>
</dbReference>
<dbReference type="Gene3D" id="2.30.30.90">
    <property type="match status" value="1"/>
</dbReference>
<dbReference type="SMART" id="SM00899">
    <property type="entry name" value="FeoA"/>
    <property type="match status" value="1"/>
</dbReference>
<dbReference type="InterPro" id="IPR053184">
    <property type="entry name" value="FeoA-like"/>
</dbReference>
<evidence type="ECO:0000313" key="3">
    <source>
        <dbReference type="EMBL" id="HDM90666.1"/>
    </source>
</evidence>
<dbReference type="AlphaFoldDB" id="A0A7C0X991"/>
<dbReference type="EMBL" id="DRBW01000207">
    <property type="protein sequence ID" value="HDM90666.1"/>
    <property type="molecule type" value="Genomic_DNA"/>
</dbReference>
<dbReference type="GO" id="GO:0046914">
    <property type="term" value="F:transition metal ion binding"/>
    <property type="evidence" value="ECO:0007669"/>
    <property type="project" value="InterPro"/>
</dbReference>
<dbReference type="InterPro" id="IPR007167">
    <property type="entry name" value="Fe-transptr_FeoA-like"/>
</dbReference>
<dbReference type="SUPFAM" id="SSF50037">
    <property type="entry name" value="C-terminal domain of transcriptional repressors"/>
    <property type="match status" value="1"/>
</dbReference>